<feature type="transmembrane region" description="Helical" evidence="1">
    <location>
        <begin position="150"/>
        <end position="167"/>
    </location>
</feature>
<evidence type="ECO:0000313" key="3">
    <source>
        <dbReference type="EMBL" id="SBW04362.1"/>
    </source>
</evidence>
<feature type="transmembrane region" description="Helical" evidence="1">
    <location>
        <begin position="118"/>
        <end position="138"/>
    </location>
</feature>
<keyword evidence="1" id="KW-0812">Transmembrane</keyword>
<name>A0A212JYC9_9BACT</name>
<feature type="transmembrane region" description="Helical" evidence="1">
    <location>
        <begin position="179"/>
        <end position="200"/>
    </location>
</feature>
<feature type="transmembrane region" description="Helical" evidence="1">
    <location>
        <begin position="12"/>
        <end position="33"/>
    </location>
</feature>
<sequence length="394" mass="43917">MDSSLIAKPVRVASIDIFRALTMFFMIFVNDFWSVSGVPHWLEHAAASEDMLGFSDVVFPSFLFILGMSIPLAMESRMKKGETKKQILWHIVVRSVALLAMGLFTVNLESGVADETGISKPVFTILTLFGFFLIWNVYPKQGGGKKHLFTALKVLGVIILGVLAVIYRDGEGGLFQIRWWGILGLIGWTYLLCAIIYLFLYKNRMYLWIAGVLFILLCVAGSNHWLGFFHEIIPGNGCFHAFTMGGVLLMLLFKRPETEVSGNRKLVITFVAGIGTLLLGFLSHSFWIISKIQATPTWLFLCLGISLLTYAFIYWLTDMQGKASWFDIIKPAGTATLTCYLLPYLLYSIFTLINLQLPEALLVSPVGLLKCAVFSLLTIGLTALLVKVGVKLKI</sequence>
<protein>
    <recommendedName>
        <fullName evidence="2">DUF5009 domain-containing protein</fullName>
    </recommendedName>
</protein>
<feature type="transmembrane region" description="Helical" evidence="1">
    <location>
        <begin position="232"/>
        <end position="253"/>
    </location>
</feature>
<feature type="transmembrane region" description="Helical" evidence="1">
    <location>
        <begin position="337"/>
        <end position="355"/>
    </location>
</feature>
<organism evidence="3">
    <name type="scientific">uncultured Dysgonomonas sp</name>
    <dbReference type="NCBI Taxonomy" id="206096"/>
    <lineage>
        <taxon>Bacteria</taxon>
        <taxon>Pseudomonadati</taxon>
        <taxon>Bacteroidota</taxon>
        <taxon>Bacteroidia</taxon>
        <taxon>Bacteroidales</taxon>
        <taxon>Dysgonomonadaceae</taxon>
        <taxon>Dysgonomonas</taxon>
        <taxon>environmental samples</taxon>
    </lineage>
</organism>
<accession>A0A212JYC9</accession>
<evidence type="ECO:0000259" key="2">
    <source>
        <dbReference type="Pfam" id="PF16401"/>
    </source>
</evidence>
<proteinExistence type="predicted"/>
<dbReference type="InterPro" id="IPR032176">
    <property type="entry name" value="DUF5009"/>
</dbReference>
<gene>
    <name evidence="3" type="ORF">KL86DYS1_30820</name>
</gene>
<feature type="transmembrane region" description="Helical" evidence="1">
    <location>
        <begin position="295"/>
        <end position="316"/>
    </location>
</feature>
<feature type="domain" description="DUF5009" evidence="2">
    <location>
        <begin position="11"/>
        <end position="219"/>
    </location>
</feature>
<feature type="transmembrane region" description="Helical" evidence="1">
    <location>
        <begin position="53"/>
        <end position="74"/>
    </location>
</feature>
<keyword evidence="1" id="KW-0472">Membrane</keyword>
<feature type="transmembrane region" description="Helical" evidence="1">
    <location>
        <begin position="207"/>
        <end position="226"/>
    </location>
</feature>
<dbReference type="Pfam" id="PF16401">
    <property type="entry name" value="DUF5009"/>
    <property type="match status" value="1"/>
</dbReference>
<keyword evidence="1" id="KW-1133">Transmembrane helix</keyword>
<feature type="transmembrane region" description="Helical" evidence="1">
    <location>
        <begin position="265"/>
        <end position="289"/>
    </location>
</feature>
<dbReference type="PANTHER" id="PTHR31061">
    <property type="entry name" value="LD22376P"/>
    <property type="match status" value="1"/>
</dbReference>
<dbReference type="PANTHER" id="PTHR31061:SF24">
    <property type="entry name" value="LD22376P"/>
    <property type="match status" value="1"/>
</dbReference>
<feature type="transmembrane region" description="Helical" evidence="1">
    <location>
        <begin position="367"/>
        <end position="386"/>
    </location>
</feature>
<dbReference type="EMBL" id="FLUM01000003">
    <property type="protein sequence ID" value="SBW04362.1"/>
    <property type="molecule type" value="Genomic_DNA"/>
</dbReference>
<dbReference type="RefSeq" id="WP_296942923.1">
    <property type="nucleotide sequence ID" value="NZ_LT599032.1"/>
</dbReference>
<evidence type="ECO:0000256" key="1">
    <source>
        <dbReference type="SAM" id="Phobius"/>
    </source>
</evidence>
<dbReference type="AlphaFoldDB" id="A0A212JYC9"/>
<feature type="transmembrane region" description="Helical" evidence="1">
    <location>
        <begin position="86"/>
        <end position="106"/>
    </location>
</feature>
<reference evidence="3" key="1">
    <citation type="submission" date="2016-04" db="EMBL/GenBank/DDBJ databases">
        <authorList>
            <person name="Evans L.H."/>
            <person name="Alamgir A."/>
            <person name="Owens N."/>
            <person name="Weber N.D."/>
            <person name="Virtaneva K."/>
            <person name="Barbian K."/>
            <person name="Babar A."/>
            <person name="Rosenke K."/>
        </authorList>
    </citation>
    <scope>NUCLEOTIDE SEQUENCE</scope>
    <source>
        <strain evidence="3">86-1</strain>
    </source>
</reference>